<dbReference type="AlphaFoldDB" id="A8JIS5"/>
<reference evidence="2 3" key="1">
    <citation type="journal article" date="2007" name="Science">
        <title>The Chlamydomonas genome reveals the evolution of key animal and plant functions.</title>
        <authorList>
            <person name="Merchant S.S."/>
            <person name="Prochnik S.E."/>
            <person name="Vallon O."/>
            <person name="Harris E.H."/>
            <person name="Karpowicz S.J."/>
            <person name="Witman G.B."/>
            <person name="Terry A."/>
            <person name="Salamov A."/>
            <person name="Fritz-Laylin L.K."/>
            <person name="Marechal-Drouard L."/>
            <person name="Marshall W.F."/>
            <person name="Qu L.H."/>
            <person name="Nelson D.R."/>
            <person name="Sanderfoot A.A."/>
            <person name="Spalding M.H."/>
            <person name="Kapitonov V.V."/>
            <person name="Ren Q."/>
            <person name="Ferris P."/>
            <person name="Lindquist E."/>
            <person name="Shapiro H."/>
            <person name="Lucas S.M."/>
            <person name="Grimwood J."/>
            <person name="Schmutz J."/>
            <person name="Cardol P."/>
            <person name="Cerutti H."/>
            <person name="Chanfreau G."/>
            <person name="Chen C.L."/>
            <person name="Cognat V."/>
            <person name="Croft M.T."/>
            <person name="Dent R."/>
            <person name="Dutcher S."/>
            <person name="Fernandez E."/>
            <person name="Fukuzawa H."/>
            <person name="Gonzalez-Ballester D."/>
            <person name="Gonzalez-Halphen D."/>
            <person name="Hallmann A."/>
            <person name="Hanikenne M."/>
            <person name="Hippler M."/>
            <person name="Inwood W."/>
            <person name="Jabbari K."/>
            <person name="Kalanon M."/>
            <person name="Kuras R."/>
            <person name="Lefebvre P.A."/>
            <person name="Lemaire S.D."/>
            <person name="Lobanov A.V."/>
            <person name="Lohr M."/>
            <person name="Manuell A."/>
            <person name="Meier I."/>
            <person name="Mets L."/>
            <person name="Mittag M."/>
            <person name="Mittelmeier T."/>
            <person name="Moroney J.V."/>
            <person name="Moseley J."/>
            <person name="Napoli C."/>
            <person name="Nedelcu A.M."/>
            <person name="Niyogi K."/>
            <person name="Novoselov S.V."/>
            <person name="Paulsen I.T."/>
            <person name="Pazour G."/>
            <person name="Purton S."/>
            <person name="Ral J.P."/>
            <person name="Riano-Pachon D.M."/>
            <person name="Riekhof W."/>
            <person name="Rymarquis L."/>
            <person name="Schroda M."/>
            <person name="Stern D."/>
            <person name="Umen J."/>
            <person name="Willows R."/>
            <person name="Wilson N."/>
            <person name="Zimmer S.L."/>
            <person name="Allmer J."/>
            <person name="Balk J."/>
            <person name="Bisova K."/>
            <person name="Chen C.J."/>
            <person name="Elias M."/>
            <person name="Gendler K."/>
            <person name="Hauser C."/>
            <person name="Lamb M.R."/>
            <person name="Ledford H."/>
            <person name="Long J.C."/>
            <person name="Minagawa J."/>
            <person name="Page M.D."/>
            <person name="Pan J."/>
            <person name="Pootakham W."/>
            <person name="Roje S."/>
            <person name="Rose A."/>
            <person name="Stahlberg E."/>
            <person name="Terauchi A.M."/>
            <person name="Yang P."/>
            <person name="Ball S."/>
            <person name="Bowler C."/>
            <person name="Dieckmann C.L."/>
            <person name="Gladyshev V.N."/>
            <person name="Green P."/>
            <person name="Jorgensen R."/>
            <person name="Mayfield S."/>
            <person name="Mueller-Roeber B."/>
            <person name="Rajamani S."/>
            <person name="Sayre R.T."/>
            <person name="Brokstein P."/>
            <person name="Dubchak I."/>
            <person name="Goodstein D."/>
            <person name="Hornick L."/>
            <person name="Huang Y.W."/>
            <person name="Jhaveri J."/>
            <person name="Luo Y."/>
            <person name="Martinez D."/>
            <person name="Ngau W.C."/>
            <person name="Otillar B."/>
            <person name="Poliakov A."/>
            <person name="Porter A."/>
            <person name="Szajkowski L."/>
            <person name="Werner G."/>
            <person name="Zhou K."/>
            <person name="Grigoriev I.V."/>
            <person name="Rokhsar D.S."/>
            <person name="Grossman A.R."/>
        </authorList>
    </citation>
    <scope>NUCLEOTIDE SEQUENCE [LARGE SCALE GENOMIC DNA]</scope>
    <source>
        <strain evidence="3">CC-503</strain>
    </source>
</reference>
<proteinExistence type="predicted"/>
<name>A8JIS5_CHLRE</name>
<dbReference type="InParanoid" id="A8JIS5"/>
<evidence type="ECO:0000313" key="2">
    <source>
        <dbReference type="EMBL" id="PNW79979.1"/>
    </source>
</evidence>
<feature type="region of interest" description="Disordered" evidence="1">
    <location>
        <begin position="85"/>
        <end position="105"/>
    </location>
</feature>
<dbReference type="PaxDb" id="3055-EDO96221"/>
<keyword evidence="3" id="KW-1185">Reference proteome</keyword>
<gene>
    <name evidence="2" type="ORF">CHLRE_08g373372v5</name>
</gene>
<organism evidence="2 3">
    <name type="scientific">Chlamydomonas reinhardtii</name>
    <name type="common">Chlamydomonas smithii</name>
    <dbReference type="NCBI Taxonomy" id="3055"/>
    <lineage>
        <taxon>Eukaryota</taxon>
        <taxon>Viridiplantae</taxon>
        <taxon>Chlorophyta</taxon>
        <taxon>core chlorophytes</taxon>
        <taxon>Chlorophyceae</taxon>
        <taxon>CS clade</taxon>
        <taxon>Chlamydomonadales</taxon>
        <taxon>Chlamydomonadaceae</taxon>
        <taxon>Chlamydomonas</taxon>
    </lineage>
</organism>
<dbReference type="Gramene" id="PNW79979">
    <property type="protein sequence ID" value="PNW79979"/>
    <property type="gene ID" value="CHLRE_08g373372v5"/>
</dbReference>
<dbReference type="RefSeq" id="XP_001690726.1">
    <property type="nucleotide sequence ID" value="XM_001690674.3"/>
</dbReference>
<dbReference type="HOGENOM" id="CLU_995184_0_0_1"/>
<feature type="compositionally biased region" description="Low complexity" evidence="1">
    <location>
        <begin position="29"/>
        <end position="43"/>
    </location>
</feature>
<dbReference type="KEGG" id="cre:CHLRE_08g373372v5"/>
<feature type="region of interest" description="Disordered" evidence="1">
    <location>
        <begin position="17"/>
        <end position="50"/>
    </location>
</feature>
<accession>A8JIS5</accession>
<dbReference type="Proteomes" id="UP000006906">
    <property type="component" value="Chromosome 8"/>
</dbReference>
<sequence>MTQHYGLRALAARMKAAAAATNTPPPSPADSSSATYSSKDSTANPVGSDVVSLNAGVAPAAEEQHHEALMAQMGMEMMESVDANNADTANTGDSNSSVHNANNVPNHTTTLITVRLDPGDAPLPQDNGVGYGWYTVVPTAFALPFAEAIKNLVQGEYMRQVQESWNWVYMAREWERAARHLAAQQQKTLQLLLTPVLGEAAASEAASQAFAFEPWGGEQLMKGITRLGYAVPCRNNWDCADSWFALTTLLLSNTDVQGEVALSASSAMETVWGKPLNNPF</sequence>
<evidence type="ECO:0000313" key="3">
    <source>
        <dbReference type="Proteomes" id="UP000006906"/>
    </source>
</evidence>
<evidence type="ECO:0000256" key="1">
    <source>
        <dbReference type="SAM" id="MobiDB-lite"/>
    </source>
</evidence>
<dbReference type="EMBL" id="CM008969">
    <property type="protein sequence ID" value="PNW79979.1"/>
    <property type="molecule type" value="Genomic_DNA"/>
</dbReference>
<protein>
    <submittedName>
        <fullName evidence="2">Uncharacterized protein</fullName>
    </submittedName>
</protein>
<dbReference type="GeneID" id="5716324"/>